<reference evidence="2" key="1">
    <citation type="journal article" date="2023" name="Nat. Commun.">
        <title>Diploid and tetraploid genomes of Acorus and the evolution of monocots.</title>
        <authorList>
            <person name="Ma L."/>
            <person name="Liu K.W."/>
            <person name="Li Z."/>
            <person name="Hsiao Y.Y."/>
            <person name="Qi Y."/>
            <person name="Fu T."/>
            <person name="Tang G.D."/>
            <person name="Zhang D."/>
            <person name="Sun W.H."/>
            <person name="Liu D.K."/>
            <person name="Li Y."/>
            <person name="Chen G.Z."/>
            <person name="Liu X.D."/>
            <person name="Liao X.Y."/>
            <person name="Jiang Y.T."/>
            <person name="Yu X."/>
            <person name="Hao Y."/>
            <person name="Huang J."/>
            <person name="Zhao X.W."/>
            <person name="Ke S."/>
            <person name="Chen Y.Y."/>
            <person name="Wu W.L."/>
            <person name="Hsu J.L."/>
            <person name="Lin Y.F."/>
            <person name="Huang M.D."/>
            <person name="Li C.Y."/>
            <person name="Huang L."/>
            <person name="Wang Z.W."/>
            <person name="Zhao X."/>
            <person name="Zhong W.Y."/>
            <person name="Peng D.H."/>
            <person name="Ahmad S."/>
            <person name="Lan S."/>
            <person name="Zhang J.S."/>
            <person name="Tsai W.C."/>
            <person name="Van de Peer Y."/>
            <person name="Liu Z.J."/>
        </authorList>
    </citation>
    <scope>NUCLEOTIDE SEQUENCE</scope>
    <source>
        <strain evidence="2">CP</strain>
    </source>
</reference>
<feature type="compositionally biased region" description="Basic residues" evidence="1">
    <location>
        <begin position="82"/>
        <end position="94"/>
    </location>
</feature>
<evidence type="ECO:0000256" key="1">
    <source>
        <dbReference type="SAM" id="MobiDB-lite"/>
    </source>
</evidence>
<organism evidence="2 3">
    <name type="scientific">Acorus calamus</name>
    <name type="common">Sweet flag</name>
    <dbReference type="NCBI Taxonomy" id="4465"/>
    <lineage>
        <taxon>Eukaryota</taxon>
        <taxon>Viridiplantae</taxon>
        <taxon>Streptophyta</taxon>
        <taxon>Embryophyta</taxon>
        <taxon>Tracheophyta</taxon>
        <taxon>Spermatophyta</taxon>
        <taxon>Magnoliopsida</taxon>
        <taxon>Liliopsida</taxon>
        <taxon>Acoraceae</taxon>
        <taxon>Acorus</taxon>
    </lineage>
</organism>
<gene>
    <name evidence="2" type="ORF">QJS10_CPB12g00923</name>
</gene>
<keyword evidence="3" id="KW-1185">Reference proteome</keyword>
<protein>
    <submittedName>
        <fullName evidence="2">Uncharacterized protein</fullName>
    </submittedName>
</protein>
<sequence>MSLTSRHTVFEGDESPSHAQNDSPEEQNGFFLRQSRHDSSESEGYSEEKQETNSLNSDSYVYLNLRKQEVYLNGPSSGSHTSIRKKPARRGSIT</sequence>
<dbReference type="Proteomes" id="UP001180020">
    <property type="component" value="Unassembled WGS sequence"/>
</dbReference>
<evidence type="ECO:0000313" key="2">
    <source>
        <dbReference type="EMBL" id="KAK1302825.1"/>
    </source>
</evidence>
<feature type="region of interest" description="Disordered" evidence="1">
    <location>
        <begin position="1"/>
        <end position="94"/>
    </location>
</feature>
<name>A0AAV9DNX0_ACOCL</name>
<comment type="caution">
    <text evidence="2">The sequence shown here is derived from an EMBL/GenBank/DDBJ whole genome shotgun (WGS) entry which is preliminary data.</text>
</comment>
<dbReference type="AlphaFoldDB" id="A0AAV9DNX0"/>
<dbReference type="EMBL" id="JAUJYO010000012">
    <property type="protein sequence ID" value="KAK1302825.1"/>
    <property type="molecule type" value="Genomic_DNA"/>
</dbReference>
<accession>A0AAV9DNX0</accession>
<reference evidence="2" key="2">
    <citation type="submission" date="2023-06" db="EMBL/GenBank/DDBJ databases">
        <authorList>
            <person name="Ma L."/>
            <person name="Liu K.-W."/>
            <person name="Li Z."/>
            <person name="Hsiao Y.-Y."/>
            <person name="Qi Y."/>
            <person name="Fu T."/>
            <person name="Tang G."/>
            <person name="Zhang D."/>
            <person name="Sun W.-H."/>
            <person name="Liu D.-K."/>
            <person name="Li Y."/>
            <person name="Chen G.-Z."/>
            <person name="Liu X.-D."/>
            <person name="Liao X.-Y."/>
            <person name="Jiang Y.-T."/>
            <person name="Yu X."/>
            <person name="Hao Y."/>
            <person name="Huang J."/>
            <person name="Zhao X.-W."/>
            <person name="Ke S."/>
            <person name="Chen Y.-Y."/>
            <person name="Wu W.-L."/>
            <person name="Hsu J.-L."/>
            <person name="Lin Y.-F."/>
            <person name="Huang M.-D."/>
            <person name="Li C.-Y."/>
            <person name="Huang L."/>
            <person name="Wang Z.-W."/>
            <person name="Zhao X."/>
            <person name="Zhong W.-Y."/>
            <person name="Peng D.-H."/>
            <person name="Ahmad S."/>
            <person name="Lan S."/>
            <person name="Zhang J.-S."/>
            <person name="Tsai W.-C."/>
            <person name="Van De Peer Y."/>
            <person name="Liu Z.-J."/>
        </authorList>
    </citation>
    <scope>NUCLEOTIDE SEQUENCE</scope>
    <source>
        <strain evidence="2">CP</strain>
        <tissue evidence="2">Leaves</tissue>
    </source>
</reference>
<feature type="compositionally biased region" description="Basic and acidic residues" evidence="1">
    <location>
        <begin position="35"/>
        <end position="51"/>
    </location>
</feature>
<evidence type="ECO:0000313" key="3">
    <source>
        <dbReference type="Proteomes" id="UP001180020"/>
    </source>
</evidence>
<proteinExistence type="predicted"/>